<sequence>MIALERHPLMTENSSSQVDSSLSKHLIAERQPPETVDGLRELALSIARGESELRLGPKSREVLARLLDLQGDQVLLSISSAARRLEVNPSSISRLARSLGYARFSDLQRVLLSANFTSSASFYRDHAASALAADKRSLHVQAEQLCAENKHNIDRFLQGVKHDDIETFAQTVINAPRVRLYGVRQFHALCSFSAYGLGMLRPDVALLSDATNGVAEGLASLSEGDVLIAASCQPYTRQVVDVCRMAQAHGIQTLAVTDYASSALVEYAQVSILVPHESSFISNSMVAYFAAMECLINACATLSGDDAGKAISRRDRFITELDIEMR</sequence>
<dbReference type="PROSITE" id="PS51071">
    <property type="entry name" value="HTH_RPIR"/>
    <property type="match status" value="1"/>
</dbReference>
<dbReference type="InterPro" id="IPR000281">
    <property type="entry name" value="HTH_RpiR"/>
</dbReference>
<evidence type="ECO:0008006" key="8">
    <source>
        <dbReference type="Google" id="ProtNLM"/>
    </source>
</evidence>
<dbReference type="GO" id="GO:1901135">
    <property type="term" value="P:carbohydrate derivative metabolic process"/>
    <property type="evidence" value="ECO:0007669"/>
    <property type="project" value="InterPro"/>
</dbReference>
<organism evidence="6 7">
    <name type="scientific">Halomonas hydrothermalis</name>
    <dbReference type="NCBI Taxonomy" id="115561"/>
    <lineage>
        <taxon>Bacteria</taxon>
        <taxon>Pseudomonadati</taxon>
        <taxon>Pseudomonadota</taxon>
        <taxon>Gammaproteobacteria</taxon>
        <taxon>Oceanospirillales</taxon>
        <taxon>Halomonadaceae</taxon>
        <taxon>Halomonas</taxon>
    </lineage>
</organism>
<dbReference type="PANTHER" id="PTHR30514">
    <property type="entry name" value="GLUCOKINASE"/>
    <property type="match status" value="1"/>
</dbReference>
<evidence type="ECO:0000259" key="5">
    <source>
        <dbReference type="PROSITE" id="PS51464"/>
    </source>
</evidence>
<dbReference type="InterPro" id="IPR001347">
    <property type="entry name" value="SIS_dom"/>
</dbReference>
<dbReference type="GO" id="GO:0003677">
    <property type="term" value="F:DNA binding"/>
    <property type="evidence" value="ECO:0007669"/>
    <property type="project" value="UniProtKB-KW"/>
</dbReference>
<name>A0A6F8U1W0_9GAMM</name>
<dbReference type="PROSITE" id="PS51464">
    <property type="entry name" value="SIS"/>
    <property type="match status" value="1"/>
</dbReference>
<dbReference type="InterPro" id="IPR009057">
    <property type="entry name" value="Homeodomain-like_sf"/>
</dbReference>
<dbReference type="Pfam" id="PF01380">
    <property type="entry name" value="SIS"/>
    <property type="match status" value="1"/>
</dbReference>
<dbReference type="InterPro" id="IPR036388">
    <property type="entry name" value="WH-like_DNA-bd_sf"/>
</dbReference>
<dbReference type="EMBL" id="AP022843">
    <property type="protein sequence ID" value="BCB06913.1"/>
    <property type="molecule type" value="Genomic_DNA"/>
</dbReference>
<protein>
    <recommendedName>
        <fullName evidence="8">RpiR family transcriptional regulator</fullName>
    </recommendedName>
</protein>
<dbReference type="SUPFAM" id="SSF46689">
    <property type="entry name" value="Homeodomain-like"/>
    <property type="match status" value="1"/>
</dbReference>
<keyword evidence="1" id="KW-0805">Transcription regulation</keyword>
<dbReference type="AlphaFoldDB" id="A0A6F8U1W0"/>
<keyword evidence="2" id="KW-0238">DNA-binding</keyword>
<dbReference type="GO" id="GO:0003700">
    <property type="term" value="F:DNA-binding transcription factor activity"/>
    <property type="evidence" value="ECO:0007669"/>
    <property type="project" value="InterPro"/>
</dbReference>
<dbReference type="Gene3D" id="1.10.10.10">
    <property type="entry name" value="Winged helix-like DNA-binding domain superfamily/Winged helix DNA-binding domain"/>
    <property type="match status" value="1"/>
</dbReference>
<evidence type="ECO:0000256" key="2">
    <source>
        <dbReference type="ARBA" id="ARBA00023125"/>
    </source>
</evidence>
<reference evidence="6 7" key="1">
    <citation type="submission" date="2020-03" db="EMBL/GenBank/DDBJ databases">
        <title>Complete Genome Sequence of Halomonas hydrothermalis Strain Slthf2, Halophilic Bacterium Isolated from Deep-Sea Hydrothermal-Vent Environments.</title>
        <authorList>
            <person name="Takeyama N."/>
            <person name="Huang M."/>
            <person name="Sato K."/>
            <person name="Galipon J."/>
            <person name="Arakawa K."/>
        </authorList>
    </citation>
    <scope>NUCLEOTIDE SEQUENCE [LARGE SCALE GENOMIC DNA]</scope>
    <source>
        <strain evidence="6 7">Slthf2</strain>
    </source>
</reference>
<evidence type="ECO:0000313" key="6">
    <source>
        <dbReference type="EMBL" id="BCB06913.1"/>
    </source>
</evidence>
<dbReference type="CDD" id="cd05013">
    <property type="entry name" value="SIS_RpiR"/>
    <property type="match status" value="1"/>
</dbReference>
<feature type="domain" description="HTH rpiR-type" evidence="4">
    <location>
        <begin position="42"/>
        <end position="118"/>
    </location>
</feature>
<dbReference type="SUPFAM" id="SSF53697">
    <property type="entry name" value="SIS domain"/>
    <property type="match status" value="1"/>
</dbReference>
<feature type="domain" description="SIS" evidence="5">
    <location>
        <begin position="168"/>
        <end position="301"/>
    </location>
</feature>
<dbReference type="InterPro" id="IPR046348">
    <property type="entry name" value="SIS_dom_sf"/>
</dbReference>
<gene>
    <name evidence="6" type="ORF">HHSLTHF2_08030</name>
</gene>
<dbReference type="PANTHER" id="PTHR30514:SF18">
    <property type="entry name" value="RPIR-FAMILY TRANSCRIPTIONAL REGULATOR"/>
    <property type="match status" value="1"/>
</dbReference>
<dbReference type="InterPro" id="IPR035472">
    <property type="entry name" value="RpiR-like_SIS"/>
</dbReference>
<accession>A0A6F8U1W0</accession>
<dbReference type="GO" id="GO:0097367">
    <property type="term" value="F:carbohydrate derivative binding"/>
    <property type="evidence" value="ECO:0007669"/>
    <property type="project" value="InterPro"/>
</dbReference>
<evidence type="ECO:0000256" key="3">
    <source>
        <dbReference type="ARBA" id="ARBA00023163"/>
    </source>
</evidence>
<evidence type="ECO:0000313" key="7">
    <source>
        <dbReference type="Proteomes" id="UP000502259"/>
    </source>
</evidence>
<dbReference type="InterPro" id="IPR047640">
    <property type="entry name" value="RpiR-like"/>
</dbReference>
<dbReference type="Proteomes" id="UP000502259">
    <property type="component" value="Chromosome"/>
</dbReference>
<keyword evidence="3" id="KW-0804">Transcription</keyword>
<proteinExistence type="predicted"/>
<evidence type="ECO:0000259" key="4">
    <source>
        <dbReference type="PROSITE" id="PS51071"/>
    </source>
</evidence>
<keyword evidence="7" id="KW-1185">Reference proteome</keyword>
<dbReference type="Gene3D" id="3.40.50.10490">
    <property type="entry name" value="Glucose-6-phosphate isomerase like protein, domain 1"/>
    <property type="match status" value="1"/>
</dbReference>
<evidence type="ECO:0000256" key="1">
    <source>
        <dbReference type="ARBA" id="ARBA00023015"/>
    </source>
</evidence>